<dbReference type="STRING" id="174720.A0A0N5BUP7"/>
<evidence type="ECO:0000313" key="1">
    <source>
        <dbReference type="Proteomes" id="UP000046392"/>
    </source>
</evidence>
<evidence type="ECO:0000313" key="2">
    <source>
        <dbReference type="WBParaSite" id="SPAL_0000956700.1"/>
    </source>
</evidence>
<reference evidence="2" key="1">
    <citation type="submission" date="2017-02" db="UniProtKB">
        <authorList>
            <consortium name="WormBaseParasite"/>
        </authorList>
    </citation>
    <scope>IDENTIFICATION</scope>
</reference>
<dbReference type="WBParaSite" id="SPAL_0000956700.1">
    <property type="protein sequence ID" value="SPAL_0000956700.1"/>
    <property type="gene ID" value="SPAL_0000956700"/>
</dbReference>
<name>A0A0N5BUP7_STREA</name>
<keyword evidence="1" id="KW-1185">Reference proteome</keyword>
<sequence>MDSQKGEDYKKFNDYVTAKTVAMFQKIEELNQRMAMCEKRMGHVVDKFKDFSEEKRNECKQLEGKASMMKKSVLILQNKIAHARHIAVERKSDATKGHKQYDFTLSEILNDIKLVLESQGMNRLEQFNARPPMENAMDVSTFAKKFNDY</sequence>
<protein>
    <submittedName>
        <fullName evidence="2">Uncharacterized protein</fullName>
    </submittedName>
</protein>
<organism evidence="1 2">
    <name type="scientific">Strongyloides papillosus</name>
    <name type="common">Intestinal threadworm</name>
    <dbReference type="NCBI Taxonomy" id="174720"/>
    <lineage>
        <taxon>Eukaryota</taxon>
        <taxon>Metazoa</taxon>
        <taxon>Ecdysozoa</taxon>
        <taxon>Nematoda</taxon>
        <taxon>Chromadorea</taxon>
        <taxon>Rhabditida</taxon>
        <taxon>Tylenchina</taxon>
        <taxon>Panagrolaimomorpha</taxon>
        <taxon>Strongyloidoidea</taxon>
        <taxon>Strongyloididae</taxon>
        <taxon>Strongyloides</taxon>
    </lineage>
</organism>
<dbReference type="AlphaFoldDB" id="A0A0N5BUP7"/>
<proteinExistence type="predicted"/>
<dbReference type="Proteomes" id="UP000046392">
    <property type="component" value="Unplaced"/>
</dbReference>
<accession>A0A0N5BUP7</accession>